<dbReference type="EMBL" id="JAEAOA010002259">
    <property type="protein sequence ID" value="KAK3610219.1"/>
    <property type="molecule type" value="Genomic_DNA"/>
</dbReference>
<reference evidence="1" key="2">
    <citation type="journal article" date="2021" name="Genome Biol. Evol.">
        <title>Developing a high-quality reference genome for a parasitic bivalve with doubly uniparental inheritance (Bivalvia: Unionida).</title>
        <authorList>
            <person name="Smith C.H."/>
        </authorList>
    </citation>
    <scope>NUCLEOTIDE SEQUENCE</scope>
    <source>
        <strain evidence="1">CHS0354</strain>
        <tissue evidence="1">Mantle</tissue>
    </source>
</reference>
<evidence type="ECO:0000313" key="1">
    <source>
        <dbReference type="EMBL" id="KAK3610219.1"/>
    </source>
</evidence>
<reference evidence="1" key="3">
    <citation type="submission" date="2023-05" db="EMBL/GenBank/DDBJ databases">
        <authorList>
            <person name="Smith C.H."/>
        </authorList>
    </citation>
    <scope>NUCLEOTIDE SEQUENCE</scope>
    <source>
        <strain evidence="1">CHS0354</strain>
        <tissue evidence="1">Mantle</tissue>
    </source>
</reference>
<dbReference type="Proteomes" id="UP001195483">
    <property type="component" value="Unassembled WGS sequence"/>
</dbReference>
<organism evidence="1 2">
    <name type="scientific">Potamilus streckersoni</name>
    <dbReference type="NCBI Taxonomy" id="2493646"/>
    <lineage>
        <taxon>Eukaryota</taxon>
        <taxon>Metazoa</taxon>
        <taxon>Spiralia</taxon>
        <taxon>Lophotrochozoa</taxon>
        <taxon>Mollusca</taxon>
        <taxon>Bivalvia</taxon>
        <taxon>Autobranchia</taxon>
        <taxon>Heteroconchia</taxon>
        <taxon>Palaeoheterodonta</taxon>
        <taxon>Unionida</taxon>
        <taxon>Unionoidea</taxon>
        <taxon>Unionidae</taxon>
        <taxon>Ambleminae</taxon>
        <taxon>Lampsilini</taxon>
        <taxon>Potamilus</taxon>
    </lineage>
</organism>
<proteinExistence type="predicted"/>
<accession>A0AAE0THT2</accession>
<protein>
    <submittedName>
        <fullName evidence="1">Uncharacterized protein</fullName>
    </submittedName>
</protein>
<comment type="caution">
    <text evidence="1">The sequence shown here is derived from an EMBL/GenBank/DDBJ whole genome shotgun (WGS) entry which is preliminary data.</text>
</comment>
<reference evidence="1" key="1">
    <citation type="journal article" date="2021" name="Genome Biol. Evol.">
        <title>A High-Quality Reference Genome for a Parasitic Bivalve with Doubly Uniparental Inheritance (Bivalvia: Unionida).</title>
        <authorList>
            <person name="Smith C.H."/>
        </authorList>
    </citation>
    <scope>NUCLEOTIDE SEQUENCE</scope>
    <source>
        <strain evidence="1">CHS0354</strain>
    </source>
</reference>
<dbReference type="AlphaFoldDB" id="A0AAE0THT2"/>
<gene>
    <name evidence="1" type="ORF">CHS0354_038860</name>
</gene>
<keyword evidence="2" id="KW-1185">Reference proteome</keyword>
<feature type="non-terminal residue" evidence="1">
    <location>
        <position position="1"/>
    </location>
</feature>
<sequence>SAISETEPTEIAFCDCDQNGFLLEKSSINSAKKNPYPQCNVTLEKVVLLIISFFGCLVEKSVELITKPYSNKECGYTFNG</sequence>
<name>A0AAE0THT2_9BIVA</name>
<evidence type="ECO:0000313" key="2">
    <source>
        <dbReference type="Proteomes" id="UP001195483"/>
    </source>
</evidence>